<dbReference type="PANTHER" id="PTHR13206">
    <property type="entry name" value="UBIQUITIN LIGASE PROTEIN PHF9 FANCONI ANEMIA GROUP L PROTEIN"/>
    <property type="match status" value="1"/>
</dbReference>
<dbReference type="Gene3D" id="3.10.110.10">
    <property type="entry name" value="Ubiquitin Conjugating Enzyme"/>
    <property type="match status" value="1"/>
</dbReference>
<dbReference type="Proteomes" id="UP000735302">
    <property type="component" value="Unassembled WGS sequence"/>
</dbReference>
<name>A0AAV4AF48_9GAST</name>
<dbReference type="GO" id="GO:0043240">
    <property type="term" value="C:Fanconi anaemia nuclear complex"/>
    <property type="evidence" value="ECO:0007669"/>
    <property type="project" value="InterPro"/>
</dbReference>
<dbReference type="CDD" id="cd23832">
    <property type="entry name" value="DRWD-C_FANCL"/>
    <property type="match status" value="1"/>
</dbReference>
<dbReference type="PANTHER" id="PTHR13206:SF0">
    <property type="entry name" value="E3 UBIQUITIN-PROTEIN LIGASE FANCL"/>
    <property type="match status" value="1"/>
</dbReference>
<gene>
    <name evidence="5" type="ORF">PoB_003137900</name>
</gene>
<keyword evidence="1 3" id="KW-0863">Zinc-finger</keyword>
<dbReference type="InterPro" id="IPR019162">
    <property type="entry name" value="FancL_WD-rpt_cont_dom"/>
</dbReference>
<evidence type="ECO:0000259" key="4">
    <source>
        <dbReference type="PROSITE" id="PS50089"/>
    </source>
</evidence>
<evidence type="ECO:0000256" key="1">
    <source>
        <dbReference type="ARBA" id="ARBA00022771"/>
    </source>
</evidence>
<dbReference type="Pfam" id="PF09765">
    <property type="entry name" value="FANCL_d1"/>
    <property type="match status" value="1"/>
</dbReference>
<dbReference type="CDD" id="cd16490">
    <property type="entry name" value="RING-CH-C4HC3_FANCL"/>
    <property type="match status" value="1"/>
</dbReference>
<evidence type="ECO:0000313" key="6">
    <source>
        <dbReference type="Proteomes" id="UP000735302"/>
    </source>
</evidence>
<dbReference type="InterPro" id="IPR044037">
    <property type="entry name" value="FANCL_d3"/>
</dbReference>
<keyword evidence="1 3" id="KW-0479">Metal-binding</keyword>
<evidence type="ECO:0000256" key="2">
    <source>
        <dbReference type="ARBA" id="ARBA00022833"/>
    </source>
</evidence>
<organism evidence="5 6">
    <name type="scientific">Plakobranchus ocellatus</name>
    <dbReference type="NCBI Taxonomy" id="259542"/>
    <lineage>
        <taxon>Eukaryota</taxon>
        <taxon>Metazoa</taxon>
        <taxon>Spiralia</taxon>
        <taxon>Lophotrochozoa</taxon>
        <taxon>Mollusca</taxon>
        <taxon>Gastropoda</taxon>
        <taxon>Heterobranchia</taxon>
        <taxon>Euthyneura</taxon>
        <taxon>Panpulmonata</taxon>
        <taxon>Sacoglossa</taxon>
        <taxon>Placobranchoidea</taxon>
        <taxon>Plakobranchidae</taxon>
        <taxon>Plakobranchus</taxon>
    </lineage>
</organism>
<evidence type="ECO:0000313" key="5">
    <source>
        <dbReference type="EMBL" id="GFO04874.1"/>
    </source>
</evidence>
<dbReference type="SMART" id="SM01197">
    <property type="entry name" value="FANCL_C"/>
    <property type="match status" value="1"/>
</dbReference>
<dbReference type="AlphaFoldDB" id="A0AAV4AF48"/>
<dbReference type="InterPro" id="IPR013083">
    <property type="entry name" value="Znf_RING/FYVE/PHD"/>
</dbReference>
<protein>
    <submittedName>
        <fullName evidence="5">Fanconi anemia complementation group l</fullName>
    </submittedName>
</protein>
<dbReference type="PROSITE" id="PS50089">
    <property type="entry name" value="ZF_RING_2"/>
    <property type="match status" value="1"/>
</dbReference>
<proteinExistence type="predicted"/>
<dbReference type="InterPro" id="IPR043898">
    <property type="entry name" value="FANCL_d2"/>
</dbReference>
<dbReference type="InterPro" id="IPR026848">
    <property type="entry name" value="Fancl"/>
</dbReference>
<dbReference type="Pfam" id="PF18891">
    <property type="entry name" value="FANCL_d3"/>
    <property type="match status" value="1"/>
</dbReference>
<dbReference type="CDD" id="cd23786">
    <property type="entry name" value="ELF_FANCL"/>
    <property type="match status" value="1"/>
</dbReference>
<dbReference type="Gene3D" id="3.10.110.20">
    <property type="entry name" value="RWD domain-like"/>
    <property type="match status" value="1"/>
</dbReference>
<dbReference type="GO" id="GO:0006513">
    <property type="term" value="P:protein monoubiquitination"/>
    <property type="evidence" value="ECO:0007669"/>
    <property type="project" value="TreeGrafter"/>
</dbReference>
<dbReference type="InterPro" id="IPR001841">
    <property type="entry name" value="Znf_RING"/>
</dbReference>
<dbReference type="Pfam" id="PF18890">
    <property type="entry name" value="FANCL_d2"/>
    <property type="match status" value="1"/>
</dbReference>
<dbReference type="SUPFAM" id="SSF57850">
    <property type="entry name" value="RING/U-box"/>
    <property type="match status" value="1"/>
</dbReference>
<sequence length="347" mass="39741">MAFGHDWSLKKGSSYRICINLPHRGCLKDASINCEWKLQHKIKHKAASIVQRLKSAENISSFLKDFIAICESCLKWDVEPVKWCDINQILQQIQELGWDRVTNVSKDLSQLELVVADDSGRQHKMTVTLDMQDLSSIPVCSVDFPEKFNFHWTAESGLKHLYQQFEAAVNANQSFWNMLSEIDNNCWVLEPEHPTFAATHRRIALGPNISLHVTVNCRQPYTLPECRLLGAESAVAELREKLNVNLHRWDVERSLLKNLEEVLDIDFPSPTNISKEELSVDCGICYCHLLNEEVPDVVCEDKRCGQAFHRTCLYEWLRGLSSRQSFNTLFGDCPLCSHPIRVKIFAG</sequence>
<accession>A0AAV4AF48</accession>
<dbReference type="InterPro" id="IPR043003">
    <property type="entry name" value="FANCL_d3_sf"/>
</dbReference>
<keyword evidence="6" id="KW-1185">Reference proteome</keyword>
<dbReference type="InterPro" id="IPR026850">
    <property type="entry name" value="FANCL_C"/>
</dbReference>
<dbReference type="GO" id="GO:0061630">
    <property type="term" value="F:ubiquitin protein ligase activity"/>
    <property type="evidence" value="ECO:0007669"/>
    <property type="project" value="TreeGrafter"/>
</dbReference>
<dbReference type="CDD" id="cd23831">
    <property type="entry name" value="DRWD-N_FANCL"/>
    <property type="match status" value="1"/>
</dbReference>
<reference evidence="5 6" key="1">
    <citation type="journal article" date="2021" name="Elife">
        <title>Chloroplast acquisition without the gene transfer in kleptoplastic sea slugs, Plakobranchus ocellatus.</title>
        <authorList>
            <person name="Maeda T."/>
            <person name="Takahashi S."/>
            <person name="Yoshida T."/>
            <person name="Shimamura S."/>
            <person name="Takaki Y."/>
            <person name="Nagai Y."/>
            <person name="Toyoda A."/>
            <person name="Suzuki Y."/>
            <person name="Arimoto A."/>
            <person name="Ishii H."/>
            <person name="Satoh N."/>
            <person name="Nishiyama T."/>
            <person name="Hasebe M."/>
            <person name="Maruyama T."/>
            <person name="Minagawa J."/>
            <person name="Obokata J."/>
            <person name="Shigenobu S."/>
        </authorList>
    </citation>
    <scope>NUCLEOTIDE SEQUENCE [LARGE SCALE GENOMIC DNA]</scope>
</reference>
<dbReference type="Pfam" id="PF11793">
    <property type="entry name" value="FANCL_C"/>
    <property type="match status" value="1"/>
</dbReference>
<feature type="domain" description="RING-type" evidence="4">
    <location>
        <begin position="282"/>
        <end position="337"/>
    </location>
</feature>
<dbReference type="GO" id="GO:0008270">
    <property type="term" value="F:zinc ion binding"/>
    <property type="evidence" value="ECO:0007669"/>
    <property type="project" value="UniProtKB-KW"/>
</dbReference>
<dbReference type="EMBL" id="BLXT01003742">
    <property type="protein sequence ID" value="GFO04874.1"/>
    <property type="molecule type" value="Genomic_DNA"/>
</dbReference>
<dbReference type="GO" id="GO:0036297">
    <property type="term" value="P:interstrand cross-link repair"/>
    <property type="evidence" value="ECO:0007669"/>
    <property type="project" value="InterPro"/>
</dbReference>
<dbReference type="Gene3D" id="3.30.40.10">
    <property type="entry name" value="Zinc/RING finger domain, C3HC4 (zinc finger)"/>
    <property type="match status" value="1"/>
</dbReference>
<comment type="caution">
    <text evidence="5">The sequence shown here is derived from an EMBL/GenBank/DDBJ whole genome shotgun (WGS) entry which is preliminary data.</text>
</comment>
<keyword evidence="2" id="KW-0862">Zinc</keyword>
<dbReference type="InterPro" id="IPR016135">
    <property type="entry name" value="UBQ-conjugating_enzyme/RWD"/>
</dbReference>
<evidence type="ECO:0000256" key="3">
    <source>
        <dbReference type="PROSITE-ProRule" id="PRU00175"/>
    </source>
</evidence>